<protein>
    <recommendedName>
        <fullName evidence="2">Nucleotide-diphospho-sugar transferase domain-containing protein</fullName>
    </recommendedName>
</protein>
<evidence type="ECO:0000313" key="1">
    <source>
        <dbReference type="EMBL" id="QHT80250.1"/>
    </source>
</evidence>
<organism evidence="1">
    <name type="scientific">viral metagenome</name>
    <dbReference type="NCBI Taxonomy" id="1070528"/>
    <lineage>
        <taxon>unclassified sequences</taxon>
        <taxon>metagenomes</taxon>
        <taxon>organismal metagenomes</taxon>
    </lineage>
</organism>
<evidence type="ECO:0008006" key="2">
    <source>
        <dbReference type="Google" id="ProtNLM"/>
    </source>
</evidence>
<proteinExistence type="predicted"/>
<dbReference type="EMBL" id="MN739966">
    <property type="protein sequence ID" value="QHT80250.1"/>
    <property type="molecule type" value="Genomic_DNA"/>
</dbReference>
<accession>A0A6C0HIQ9</accession>
<sequence>MEEQLKEYVEKHKPNISIFTVCPAGSCPVEFTNSLVGTMQLCFQFKITIQVEFHKQYHTLVHAKNAFLSKCERDKSITHIMFIDSNVVWKPTDILGMLLKNKPIIAGAVPQSYSWDAFDAESNIFDVISNKRKSETMLDNIPLSALLKSKICRYNVQIPSNDIVIDNNLLEVLNVSFQFVMIQREVIEKMAVSFPSSKYISNNTAMCCFMENTVENGVFYSDEEVFARRWSNMNGKIYIGTNIILENMNLFSCQGDLLRSLLLM</sequence>
<reference evidence="1" key="1">
    <citation type="journal article" date="2020" name="Nature">
        <title>Giant virus diversity and host interactions through global metagenomics.</title>
        <authorList>
            <person name="Schulz F."/>
            <person name="Roux S."/>
            <person name="Paez-Espino D."/>
            <person name="Jungbluth S."/>
            <person name="Walsh D.A."/>
            <person name="Denef V.J."/>
            <person name="McMahon K.D."/>
            <person name="Konstantinidis K.T."/>
            <person name="Eloe-Fadrosh E.A."/>
            <person name="Kyrpides N.C."/>
            <person name="Woyke T."/>
        </authorList>
    </citation>
    <scope>NUCLEOTIDE SEQUENCE</scope>
    <source>
        <strain evidence="1">GVMAG-M-3300023184-120</strain>
    </source>
</reference>
<name>A0A6C0HIQ9_9ZZZZ</name>
<dbReference type="AlphaFoldDB" id="A0A6C0HIQ9"/>